<evidence type="ECO:0000256" key="4">
    <source>
        <dbReference type="ARBA" id="ARBA00022475"/>
    </source>
</evidence>
<dbReference type="GO" id="GO:1903785">
    <property type="term" value="P:L-valine transmembrane transport"/>
    <property type="evidence" value="ECO:0007669"/>
    <property type="project" value="TreeGrafter"/>
</dbReference>
<dbReference type="GO" id="GO:0005886">
    <property type="term" value="C:plasma membrane"/>
    <property type="evidence" value="ECO:0007669"/>
    <property type="project" value="UniProtKB-SubCell"/>
</dbReference>
<feature type="transmembrane region" description="Helical" evidence="8">
    <location>
        <begin position="160"/>
        <end position="177"/>
    </location>
</feature>
<evidence type="ECO:0000256" key="3">
    <source>
        <dbReference type="ARBA" id="ARBA00022448"/>
    </source>
</evidence>
<evidence type="ECO:0000256" key="1">
    <source>
        <dbReference type="ARBA" id="ARBA00004651"/>
    </source>
</evidence>
<feature type="transmembrane region" description="Helical" evidence="8">
    <location>
        <begin position="131"/>
        <end position="154"/>
    </location>
</feature>
<keyword evidence="3" id="KW-0813">Transport</keyword>
<evidence type="ECO:0000256" key="7">
    <source>
        <dbReference type="ARBA" id="ARBA00023136"/>
    </source>
</evidence>
<protein>
    <submittedName>
        <fullName evidence="9">Branched-chain amino acid permease</fullName>
    </submittedName>
</protein>
<evidence type="ECO:0000256" key="6">
    <source>
        <dbReference type="ARBA" id="ARBA00022989"/>
    </source>
</evidence>
<keyword evidence="5 8" id="KW-0812">Transmembrane</keyword>
<dbReference type="Pfam" id="PF03591">
    <property type="entry name" value="AzlC"/>
    <property type="match status" value="1"/>
</dbReference>
<comment type="subcellular location">
    <subcellularLocation>
        <location evidence="1">Cell membrane</location>
        <topology evidence="1">Multi-pass membrane protein</topology>
    </subcellularLocation>
</comment>
<evidence type="ECO:0000256" key="5">
    <source>
        <dbReference type="ARBA" id="ARBA00022692"/>
    </source>
</evidence>
<gene>
    <name evidence="9" type="ORF">FVW59_07015</name>
</gene>
<dbReference type="AlphaFoldDB" id="A0A5C9A1R1"/>
<dbReference type="PANTHER" id="PTHR34979:SF1">
    <property type="entry name" value="INNER MEMBRANE PROTEIN YGAZ"/>
    <property type="match status" value="1"/>
</dbReference>
<evidence type="ECO:0000313" key="10">
    <source>
        <dbReference type="Proteomes" id="UP000321933"/>
    </source>
</evidence>
<dbReference type="Proteomes" id="UP000321933">
    <property type="component" value="Unassembled WGS sequence"/>
</dbReference>
<comment type="similarity">
    <text evidence="2">Belongs to the AzlC family.</text>
</comment>
<evidence type="ECO:0000256" key="2">
    <source>
        <dbReference type="ARBA" id="ARBA00010735"/>
    </source>
</evidence>
<sequence>MNDTAPLIRQGIRDALPIFLPVIPFTLVLGIAILESGIFPALGWSSSPIIFGGASQLTLITLLGDGVAVAAAVTATLIVNARHLMYSAAMAPTFQRQPGWFRWVGSYFLVDQVFALSMLRIHDDPRSFRTYYLSVGITFWLCWVVGTGVALFLGPVIPQSWGFGFAVPVMFMGLLVTGIDRWPKAAAALIAAAATLLAADLPHRAGLLVGALVGVLSGLLLERRR</sequence>
<accession>A0A5C9A1R1</accession>
<feature type="transmembrane region" description="Helical" evidence="8">
    <location>
        <begin position="57"/>
        <end position="80"/>
    </location>
</feature>
<proteinExistence type="inferred from homology"/>
<dbReference type="OrthoDB" id="3177005at2"/>
<keyword evidence="10" id="KW-1185">Reference proteome</keyword>
<dbReference type="EMBL" id="VRYZ01000002">
    <property type="protein sequence ID" value="TXS93567.1"/>
    <property type="molecule type" value="Genomic_DNA"/>
</dbReference>
<dbReference type="PANTHER" id="PTHR34979">
    <property type="entry name" value="INNER MEMBRANE PROTEIN YGAZ"/>
    <property type="match status" value="1"/>
</dbReference>
<dbReference type="RefSeq" id="WP_148063502.1">
    <property type="nucleotide sequence ID" value="NZ_VRYZ01000002.1"/>
</dbReference>
<dbReference type="InterPro" id="IPR011606">
    <property type="entry name" value="Brnchd-chn_aa_trnsp_permease"/>
</dbReference>
<organism evidence="9 10">
    <name type="scientific">Parahaliea aestuarii</name>
    <dbReference type="NCBI Taxonomy" id="1852021"/>
    <lineage>
        <taxon>Bacteria</taxon>
        <taxon>Pseudomonadati</taxon>
        <taxon>Pseudomonadota</taxon>
        <taxon>Gammaproteobacteria</taxon>
        <taxon>Cellvibrionales</taxon>
        <taxon>Halieaceae</taxon>
        <taxon>Parahaliea</taxon>
    </lineage>
</organism>
<feature type="transmembrane region" description="Helical" evidence="8">
    <location>
        <begin position="22"/>
        <end position="45"/>
    </location>
</feature>
<keyword evidence="6 8" id="KW-1133">Transmembrane helix</keyword>
<feature type="transmembrane region" description="Helical" evidence="8">
    <location>
        <begin position="205"/>
        <end position="221"/>
    </location>
</feature>
<keyword evidence="7 8" id="KW-0472">Membrane</keyword>
<feature type="transmembrane region" description="Helical" evidence="8">
    <location>
        <begin position="100"/>
        <end position="119"/>
    </location>
</feature>
<keyword evidence="4" id="KW-1003">Cell membrane</keyword>
<comment type="caution">
    <text evidence="9">The sequence shown here is derived from an EMBL/GenBank/DDBJ whole genome shotgun (WGS) entry which is preliminary data.</text>
</comment>
<evidence type="ECO:0000256" key="8">
    <source>
        <dbReference type="SAM" id="Phobius"/>
    </source>
</evidence>
<evidence type="ECO:0000313" key="9">
    <source>
        <dbReference type="EMBL" id="TXS93567.1"/>
    </source>
</evidence>
<reference evidence="9 10" key="1">
    <citation type="submission" date="2019-08" db="EMBL/GenBank/DDBJ databases">
        <title>Parahaliea maris sp. nov., isolated from the surface seawater.</title>
        <authorList>
            <person name="Liu Y."/>
        </authorList>
    </citation>
    <scope>NUCLEOTIDE SEQUENCE [LARGE SCALE GENOMIC DNA]</scope>
    <source>
        <strain evidence="9 10">S2-26</strain>
    </source>
</reference>
<name>A0A5C9A1R1_9GAMM</name>